<feature type="domain" description="F-box/LRR-repeat protein 15-like leucin rich repeat" evidence="3">
    <location>
        <begin position="170"/>
        <end position="391"/>
    </location>
</feature>
<gene>
    <name evidence="4" type="ORF">AMS68_000405</name>
</gene>
<dbReference type="Gene3D" id="3.80.10.10">
    <property type="entry name" value="Ribonuclease Inhibitor"/>
    <property type="match status" value="2"/>
</dbReference>
<evidence type="ECO:0000313" key="5">
    <source>
        <dbReference type="Proteomes" id="UP000503462"/>
    </source>
</evidence>
<dbReference type="SMART" id="SM00367">
    <property type="entry name" value="LRR_CC"/>
    <property type="match status" value="10"/>
</dbReference>
<dbReference type="Pfam" id="PF25372">
    <property type="entry name" value="DUF7885"/>
    <property type="match status" value="1"/>
</dbReference>
<reference evidence="4 5" key="1">
    <citation type="journal article" date="2016" name="Sci. Rep.">
        <title>Peltaster fructicola genome reveals evolution from an invasive phytopathogen to an ectophytic parasite.</title>
        <authorList>
            <person name="Xu C."/>
            <person name="Chen H."/>
            <person name="Gleason M.L."/>
            <person name="Xu J.R."/>
            <person name="Liu H."/>
            <person name="Zhang R."/>
            <person name="Sun G."/>
        </authorList>
    </citation>
    <scope>NUCLEOTIDE SEQUENCE [LARGE SCALE GENOMIC DNA]</scope>
    <source>
        <strain evidence="4 5">LNHT1506</strain>
    </source>
</reference>
<evidence type="ECO:0000259" key="2">
    <source>
        <dbReference type="Pfam" id="PF12937"/>
    </source>
</evidence>
<sequence length="647" mass="71109">MNLANDSQSSLGMDTSPEQADDSLRREYEERCRVSPVHRLPAELLIHIFSRLSETSDLASCLLVSREWARNSVALLWHRPTMSGDERLHKIMRTINKAGKMFEYQDLVKRFNMSTSHATISDGILYAMRDCKRIERLTLTSCSKLSDRGLVSLLNRNRSLLALDIHAVDQVTDETMLTVAHWCMRLQGLNVSGCKKLTDASIQAVARNCRQLKRLKFNGCAQLTDASILTIAAHSSNLLEIDLEELRLLESPAVTALLSSCHQLRELRLPHCTSLDDSAFLDLSSTVHLDALRILDLSDCNEITDKGVEKIIQICPRLRNLILAKCRQLTDRAVFAITRLGKNLHYIHLGHCGHITDASVKALANACNRIRYIDLACCSNLTDDSITRLAGLPKLKRIGLVKCAGITDRSIYSLAMGEVRNGRRVNGVNVLERVHLSYCTHLTLDGIHMLLIHCPKLTHLSLTGVQAFLQEELLHFCRDAPVEFNDHQRDVFCVFSGIGVARLRDHLVRQKQMAIEAAEAAGSATPSAHDGSDMGDEMDDNAAGSGTNVINVGSTFPPGMTPIAGPRGPRPTWNALAAQDALNLSQSAPAATGGALWADGQIPVPRNHPVPPPQAAQHVTGMMGATALDDVDEEGDDAFGDESELME</sequence>
<dbReference type="GO" id="GO:0031146">
    <property type="term" value="P:SCF-dependent proteasomal ubiquitin-dependent protein catabolic process"/>
    <property type="evidence" value="ECO:0007669"/>
    <property type="project" value="TreeGrafter"/>
</dbReference>
<feature type="compositionally biased region" description="Low complexity" evidence="1">
    <location>
        <begin position="518"/>
        <end position="528"/>
    </location>
</feature>
<dbReference type="SUPFAM" id="SSF81383">
    <property type="entry name" value="F-box domain"/>
    <property type="match status" value="1"/>
</dbReference>
<name>A0A6H0XJS6_9PEZI</name>
<accession>A0A6H0XJS6</accession>
<dbReference type="OrthoDB" id="10257471at2759"/>
<feature type="compositionally biased region" description="Polar residues" evidence="1">
    <location>
        <begin position="1"/>
        <end position="18"/>
    </location>
</feature>
<dbReference type="EMBL" id="CP051139">
    <property type="protein sequence ID" value="QIW94887.1"/>
    <property type="molecule type" value="Genomic_DNA"/>
</dbReference>
<organism evidence="4 5">
    <name type="scientific">Peltaster fructicola</name>
    <dbReference type="NCBI Taxonomy" id="286661"/>
    <lineage>
        <taxon>Eukaryota</taxon>
        <taxon>Fungi</taxon>
        <taxon>Dikarya</taxon>
        <taxon>Ascomycota</taxon>
        <taxon>Pezizomycotina</taxon>
        <taxon>Dothideomycetes</taxon>
        <taxon>Dothideomycetes incertae sedis</taxon>
        <taxon>Peltaster</taxon>
    </lineage>
</organism>
<dbReference type="InterPro" id="IPR001810">
    <property type="entry name" value="F-box_dom"/>
</dbReference>
<feature type="region of interest" description="Disordered" evidence="1">
    <location>
        <begin position="1"/>
        <end position="24"/>
    </location>
</feature>
<keyword evidence="5" id="KW-1185">Reference proteome</keyword>
<dbReference type="InterPro" id="IPR057207">
    <property type="entry name" value="FBXL15_LRR"/>
</dbReference>
<dbReference type="SUPFAM" id="SSF52047">
    <property type="entry name" value="RNI-like"/>
    <property type="match status" value="1"/>
</dbReference>
<dbReference type="InterPro" id="IPR036047">
    <property type="entry name" value="F-box-like_dom_sf"/>
</dbReference>
<evidence type="ECO:0000313" key="4">
    <source>
        <dbReference type="EMBL" id="QIW94887.1"/>
    </source>
</evidence>
<evidence type="ECO:0000259" key="3">
    <source>
        <dbReference type="Pfam" id="PF25372"/>
    </source>
</evidence>
<dbReference type="GO" id="GO:0019005">
    <property type="term" value="C:SCF ubiquitin ligase complex"/>
    <property type="evidence" value="ECO:0007669"/>
    <property type="project" value="TreeGrafter"/>
</dbReference>
<feature type="domain" description="F-box" evidence="2">
    <location>
        <begin position="38"/>
        <end position="82"/>
    </location>
</feature>
<dbReference type="PANTHER" id="PTHR13318">
    <property type="entry name" value="PARTNER OF PAIRED, ISOFORM B-RELATED"/>
    <property type="match status" value="1"/>
</dbReference>
<dbReference type="InterPro" id="IPR006553">
    <property type="entry name" value="Leu-rich_rpt_Cys-con_subtyp"/>
</dbReference>
<feature type="region of interest" description="Disordered" evidence="1">
    <location>
        <begin position="518"/>
        <end position="550"/>
    </location>
</feature>
<evidence type="ECO:0000256" key="1">
    <source>
        <dbReference type="SAM" id="MobiDB-lite"/>
    </source>
</evidence>
<dbReference type="InterPro" id="IPR032675">
    <property type="entry name" value="LRR_dom_sf"/>
</dbReference>
<protein>
    <submittedName>
        <fullName evidence="4">Uncharacterized protein</fullName>
    </submittedName>
</protein>
<dbReference type="Pfam" id="PF12937">
    <property type="entry name" value="F-box-like"/>
    <property type="match status" value="1"/>
</dbReference>
<proteinExistence type="predicted"/>
<dbReference type="AlphaFoldDB" id="A0A6H0XJS6"/>
<dbReference type="Proteomes" id="UP000503462">
    <property type="component" value="Chromosome 1"/>
</dbReference>